<organism evidence="3 4">
    <name type="scientific">Natrinema salaciae</name>
    <dbReference type="NCBI Taxonomy" id="1186196"/>
    <lineage>
        <taxon>Archaea</taxon>
        <taxon>Methanobacteriati</taxon>
        <taxon>Methanobacteriota</taxon>
        <taxon>Stenosarchaea group</taxon>
        <taxon>Halobacteria</taxon>
        <taxon>Halobacteriales</taxon>
        <taxon>Natrialbaceae</taxon>
        <taxon>Natrinema</taxon>
    </lineage>
</organism>
<keyword evidence="2" id="KW-1133">Transmembrane helix</keyword>
<dbReference type="RefSeq" id="WP_217643696.1">
    <property type="nucleotide sequence ID" value="NZ_FOFD01000004.1"/>
</dbReference>
<feature type="compositionally biased region" description="Basic and acidic residues" evidence="1">
    <location>
        <begin position="89"/>
        <end position="108"/>
    </location>
</feature>
<proteinExistence type="predicted"/>
<dbReference type="EMBL" id="FOFD01000004">
    <property type="protein sequence ID" value="SER19629.1"/>
    <property type="molecule type" value="Genomic_DNA"/>
</dbReference>
<evidence type="ECO:0000256" key="2">
    <source>
        <dbReference type="SAM" id="Phobius"/>
    </source>
</evidence>
<evidence type="ECO:0000256" key="1">
    <source>
        <dbReference type="SAM" id="MobiDB-lite"/>
    </source>
</evidence>
<name>A0A1H9M836_9EURY</name>
<reference evidence="4" key="1">
    <citation type="submission" date="2016-10" db="EMBL/GenBank/DDBJ databases">
        <authorList>
            <person name="Varghese N."/>
            <person name="Submissions S."/>
        </authorList>
    </citation>
    <scope>NUCLEOTIDE SEQUENCE [LARGE SCALE GENOMIC DNA]</scope>
    <source>
        <strain evidence="4">DSM 25055</strain>
    </source>
</reference>
<sequence length="108" mass="11941">MSQQRFFTGAAASLGVLALVHAAFTWPRYATRAFFGGGALVAFVGEAVVSNLGWLKHHIGPTVVGVPVYVLFGWAGTIYVAPRRPPRNRRLDGSRRHQGTRDDRRRTH</sequence>
<keyword evidence="2" id="KW-0812">Transmembrane</keyword>
<gene>
    <name evidence="3" type="ORF">SAMN04489841_3236</name>
</gene>
<evidence type="ECO:0000313" key="4">
    <source>
        <dbReference type="Proteomes" id="UP000199114"/>
    </source>
</evidence>
<evidence type="ECO:0000313" key="3">
    <source>
        <dbReference type="EMBL" id="SER19629.1"/>
    </source>
</evidence>
<keyword evidence="2" id="KW-0472">Membrane</keyword>
<keyword evidence="4" id="KW-1185">Reference proteome</keyword>
<feature type="region of interest" description="Disordered" evidence="1">
    <location>
        <begin position="83"/>
        <end position="108"/>
    </location>
</feature>
<dbReference type="OrthoDB" id="107798at2157"/>
<protein>
    <submittedName>
        <fullName evidence="3">Uncharacterized protein</fullName>
    </submittedName>
</protein>
<dbReference type="Proteomes" id="UP000199114">
    <property type="component" value="Unassembled WGS sequence"/>
</dbReference>
<feature type="transmembrane region" description="Helical" evidence="2">
    <location>
        <begin position="59"/>
        <end position="81"/>
    </location>
</feature>
<accession>A0A1H9M836</accession>
<dbReference type="AlphaFoldDB" id="A0A1H9M836"/>